<evidence type="ECO:0000256" key="1">
    <source>
        <dbReference type="SAM" id="MobiDB-lite"/>
    </source>
</evidence>
<feature type="compositionally biased region" description="Polar residues" evidence="1">
    <location>
        <begin position="108"/>
        <end position="128"/>
    </location>
</feature>
<keyword evidence="2" id="KW-0812">Transmembrane</keyword>
<reference evidence="4" key="1">
    <citation type="submission" date="2025-08" db="UniProtKB">
        <authorList>
            <consortium name="RefSeq"/>
        </authorList>
    </citation>
    <scope>IDENTIFICATION</scope>
</reference>
<feature type="region of interest" description="Disordered" evidence="1">
    <location>
        <begin position="61"/>
        <end position="164"/>
    </location>
</feature>
<proteinExistence type="predicted"/>
<accession>A0A6P8FJB6</accession>
<dbReference type="Proteomes" id="UP000515152">
    <property type="component" value="Chromosome 1"/>
</dbReference>
<evidence type="ECO:0000313" key="3">
    <source>
        <dbReference type="Proteomes" id="UP000515152"/>
    </source>
</evidence>
<feature type="compositionally biased region" description="Basic and acidic residues" evidence="1">
    <location>
        <begin position="62"/>
        <end position="71"/>
    </location>
</feature>
<gene>
    <name evidence="4" type="primary">LOC116220522</name>
</gene>
<feature type="compositionally biased region" description="Pro residues" evidence="1">
    <location>
        <begin position="132"/>
        <end position="152"/>
    </location>
</feature>
<keyword evidence="3" id="KW-1185">Reference proteome</keyword>
<evidence type="ECO:0000256" key="2">
    <source>
        <dbReference type="SAM" id="Phobius"/>
    </source>
</evidence>
<keyword evidence="2" id="KW-0472">Membrane</keyword>
<feature type="transmembrane region" description="Helical" evidence="2">
    <location>
        <begin position="6"/>
        <end position="26"/>
    </location>
</feature>
<name>A0A6P8FJB6_CLUHA</name>
<dbReference type="GeneID" id="116220522"/>
<evidence type="ECO:0000313" key="4">
    <source>
        <dbReference type="RefSeq" id="XP_031423655.1"/>
    </source>
</evidence>
<keyword evidence="2" id="KW-1133">Transmembrane helix</keyword>
<dbReference type="RefSeq" id="XP_031423655.1">
    <property type="nucleotide sequence ID" value="XM_031567795.2"/>
</dbReference>
<sequence length="164" mass="18504">MYTLEEWFIIGLSIFVIVLRLAYFLYHRCLSKLRALPVAHQSDECAGVRLLSWRPLEDWDAPESHGPHLAEPEDQDFAPPSYSSLQLDLPPPYPKDCRPAESDLQYGSPPSYSEICVSQRQPQHQLSSVLELPPPPPPPHPPTPSTEPPHPPTLCLIDVEVTRL</sequence>
<dbReference type="AlphaFoldDB" id="A0A6P8FJB6"/>
<dbReference type="OrthoDB" id="10513199at2759"/>
<protein>
    <submittedName>
        <fullName evidence="4">Wiskott-Aldrich syndrome protein family member 2-like</fullName>
    </submittedName>
</protein>
<organism evidence="3 4">
    <name type="scientific">Clupea harengus</name>
    <name type="common">Atlantic herring</name>
    <dbReference type="NCBI Taxonomy" id="7950"/>
    <lineage>
        <taxon>Eukaryota</taxon>
        <taxon>Metazoa</taxon>
        <taxon>Chordata</taxon>
        <taxon>Craniata</taxon>
        <taxon>Vertebrata</taxon>
        <taxon>Euteleostomi</taxon>
        <taxon>Actinopterygii</taxon>
        <taxon>Neopterygii</taxon>
        <taxon>Teleostei</taxon>
        <taxon>Clupei</taxon>
        <taxon>Clupeiformes</taxon>
        <taxon>Clupeoidei</taxon>
        <taxon>Clupeidae</taxon>
        <taxon>Clupea</taxon>
    </lineage>
</organism>
<dbReference type="KEGG" id="char:116220522"/>